<evidence type="ECO:0000256" key="1">
    <source>
        <dbReference type="ARBA" id="ARBA00004123"/>
    </source>
</evidence>
<dbReference type="Pfam" id="PF12874">
    <property type="entry name" value="zf-met"/>
    <property type="match status" value="1"/>
</dbReference>
<dbReference type="GO" id="GO:0005634">
    <property type="term" value="C:nucleus"/>
    <property type="evidence" value="ECO:0007669"/>
    <property type="project" value="UniProtKB-SubCell"/>
</dbReference>
<dbReference type="FunFam" id="3.30.160.60:FF:000065">
    <property type="entry name" value="B-cell CLL/lymphoma 6, member B"/>
    <property type="match status" value="1"/>
</dbReference>
<evidence type="ECO:0000256" key="11">
    <source>
        <dbReference type="PROSITE-ProRule" id="PRU00042"/>
    </source>
</evidence>
<dbReference type="GO" id="GO:0008270">
    <property type="term" value="F:zinc ion binding"/>
    <property type="evidence" value="ECO:0007669"/>
    <property type="project" value="UniProtKB-KW"/>
</dbReference>
<dbReference type="PANTHER" id="PTHR14196">
    <property type="entry name" value="ODD-SKIPPED - RELATED"/>
    <property type="match status" value="1"/>
</dbReference>
<dbReference type="AlphaFoldDB" id="A0A9N9XHV8"/>
<keyword evidence="7" id="KW-0805">Transcription regulation</keyword>
<keyword evidence="10" id="KW-0539">Nucleus</keyword>
<dbReference type="Pfam" id="PF00096">
    <property type="entry name" value="zf-C2H2"/>
    <property type="match status" value="6"/>
</dbReference>
<keyword evidence="14" id="KW-1185">Reference proteome</keyword>
<evidence type="ECO:0000256" key="5">
    <source>
        <dbReference type="ARBA" id="ARBA00022771"/>
    </source>
</evidence>
<dbReference type="Gene3D" id="3.30.160.60">
    <property type="entry name" value="Classic Zinc Finger"/>
    <property type="match status" value="5"/>
</dbReference>
<reference evidence="13" key="1">
    <citation type="submission" date="2022-01" db="EMBL/GenBank/DDBJ databases">
        <authorList>
            <person name="King R."/>
        </authorList>
    </citation>
    <scope>NUCLEOTIDE SEQUENCE</scope>
</reference>
<keyword evidence="8" id="KW-0238">DNA-binding</keyword>
<evidence type="ECO:0000256" key="10">
    <source>
        <dbReference type="ARBA" id="ARBA00023242"/>
    </source>
</evidence>
<dbReference type="EMBL" id="OU900094">
    <property type="protein sequence ID" value="CAG9854500.1"/>
    <property type="molecule type" value="Genomic_DNA"/>
</dbReference>
<feature type="domain" description="C2H2-type" evidence="12">
    <location>
        <begin position="298"/>
        <end position="327"/>
    </location>
</feature>
<dbReference type="FunFam" id="3.30.160.60:FF:001370">
    <property type="entry name" value="Zinc finger protein"/>
    <property type="match status" value="1"/>
</dbReference>
<dbReference type="InterPro" id="IPR013087">
    <property type="entry name" value="Znf_C2H2_type"/>
</dbReference>
<dbReference type="FunFam" id="3.30.160.60:FF:000446">
    <property type="entry name" value="Zinc finger protein"/>
    <property type="match status" value="1"/>
</dbReference>
<sequence length="348" mass="40573">MAKTRRSIHLKNVCENTATSTKVQTCLEKSSIKRLEQMYKLKQNQEKHKSPNKKAIELKPVIYKENDVEMVTLSEFPEFKMKIVKAGGLPFACQKCLKCFKTKVEFESHISSHTAQTIHQSKPRVRKFACETCSKTFVHSNDLKRHNKRHTGEKNAKCTICNKLFMHSYNLNKHMLQHLQIKPFVCEICNKQFGAKYVLKRHILVHSTQKPFKCSLCDKRFIRQEQLNNHLKKKHSNVSSLSLKLKVEEPEPEPESCSSMNLLSTIHKIFECEICNKQFKKNTSYKNHLSQHSKKKSFKCSNCKKVFNKEGLLKNHLQICQDTDTNSSVTVKCEETIEDFFKENIQYA</sequence>
<comment type="similarity">
    <text evidence="2">Belongs to the krueppel C2H2-type zinc-finger protein family.</text>
</comment>
<organism evidence="13 14">
    <name type="scientific">Phyllotreta striolata</name>
    <name type="common">Striped flea beetle</name>
    <name type="synonym">Crioceris striolata</name>
    <dbReference type="NCBI Taxonomy" id="444603"/>
    <lineage>
        <taxon>Eukaryota</taxon>
        <taxon>Metazoa</taxon>
        <taxon>Ecdysozoa</taxon>
        <taxon>Arthropoda</taxon>
        <taxon>Hexapoda</taxon>
        <taxon>Insecta</taxon>
        <taxon>Pterygota</taxon>
        <taxon>Neoptera</taxon>
        <taxon>Endopterygota</taxon>
        <taxon>Coleoptera</taxon>
        <taxon>Polyphaga</taxon>
        <taxon>Cucujiformia</taxon>
        <taxon>Chrysomeloidea</taxon>
        <taxon>Chrysomelidae</taxon>
        <taxon>Galerucinae</taxon>
        <taxon>Alticini</taxon>
        <taxon>Phyllotreta</taxon>
    </lineage>
</organism>
<dbReference type="GO" id="GO:0000977">
    <property type="term" value="F:RNA polymerase II transcription regulatory region sequence-specific DNA binding"/>
    <property type="evidence" value="ECO:0007669"/>
    <property type="project" value="TreeGrafter"/>
</dbReference>
<dbReference type="PROSITE" id="PS50157">
    <property type="entry name" value="ZINC_FINGER_C2H2_2"/>
    <property type="match status" value="7"/>
</dbReference>
<dbReference type="Proteomes" id="UP001153712">
    <property type="component" value="Chromosome 1"/>
</dbReference>
<dbReference type="PANTHER" id="PTHR14196:SF12">
    <property type="entry name" value="ZINC FINGER PROTEIN 208-LIKE"/>
    <property type="match status" value="1"/>
</dbReference>
<keyword evidence="4" id="KW-0677">Repeat</keyword>
<gene>
    <name evidence="13" type="ORF">PHYEVI_LOCUS962</name>
</gene>
<evidence type="ECO:0000256" key="6">
    <source>
        <dbReference type="ARBA" id="ARBA00022833"/>
    </source>
</evidence>
<evidence type="ECO:0000256" key="4">
    <source>
        <dbReference type="ARBA" id="ARBA00022737"/>
    </source>
</evidence>
<dbReference type="InterPro" id="IPR036236">
    <property type="entry name" value="Znf_C2H2_sf"/>
</dbReference>
<feature type="domain" description="C2H2-type" evidence="12">
    <location>
        <begin position="212"/>
        <end position="240"/>
    </location>
</feature>
<feature type="domain" description="C2H2-type" evidence="12">
    <location>
        <begin position="156"/>
        <end position="183"/>
    </location>
</feature>
<dbReference type="InterPro" id="IPR050717">
    <property type="entry name" value="C2H2-ZF_Transcription_Reg"/>
</dbReference>
<dbReference type="PROSITE" id="PS00028">
    <property type="entry name" value="ZINC_FINGER_C2H2_1"/>
    <property type="match status" value="6"/>
</dbReference>
<keyword evidence="5 11" id="KW-0863">Zinc-finger</keyword>
<evidence type="ECO:0000256" key="3">
    <source>
        <dbReference type="ARBA" id="ARBA00022723"/>
    </source>
</evidence>
<evidence type="ECO:0000259" key="12">
    <source>
        <dbReference type="PROSITE" id="PS50157"/>
    </source>
</evidence>
<feature type="domain" description="C2H2-type" evidence="12">
    <location>
        <begin position="128"/>
        <end position="155"/>
    </location>
</feature>
<dbReference type="SUPFAM" id="SSF57667">
    <property type="entry name" value="beta-beta-alpha zinc fingers"/>
    <property type="match status" value="3"/>
</dbReference>
<feature type="domain" description="C2H2-type" evidence="12">
    <location>
        <begin position="184"/>
        <end position="211"/>
    </location>
</feature>
<feature type="domain" description="C2H2-type" evidence="12">
    <location>
        <begin position="91"/>
        <end position="118"/>
    </location>
</feature>
<keyword evidence="3" id="KW-0479">Metal-binding</keyword>
<evidence type="ECO:0000256" key="2">
    <source>
        <dbReference type="ARBA" id="ARBA00006991"/>
    </source>
</evidence>
<keyword evidence="6" id="KW-0862">Zinc</keyword>
<dbReference type="OrthoDB" id="6077919at2759"/>
<comment type="subcellular location">
    <subcellularLocation>
        <location evidence="1">Nucleus</location>
    </subcellularLocation>
</comment>
<name>A0A9N9XHV8_PHYSR</name>
<evidence type="ECO:0000256" key="9">
    <source>
        <dbReference type="ARBA" id="ARBA00023163"/>
    </source>
</evidence>
<keyword evidence="9" id="KW-0804">Transcription</keyword>
<protein>
    <recommendedName>
        <fullName evidence="12">C2H2-type domain-containing protein</fullName>
    </recommendedName>
</protein>
<evidence type="ECO:0000256" key="8">
    <source>
        <dbReference type="ARBA" id="ARBA00023125"/>
    </source>
</evidence>
<evidence type="ECO:0000313" key="13">
    <source>
        <dbReference type="EMBL" id="CAG9854500.1"/>
    </source>
</evidence>
<proteinExistence type="inferred from homology"/>
<feature type="domain" description="C2H2-type" evidence="12">
    <location>
        <begin position="270"/>
        <end position="297"/>
    </location>
</feature>
<dbReference type="GO" id="GO:0000981">
    <property type="term" value="F:DNA-binding transcription factor activity, RNA polymerase II-specific"/>
    <property type="evidence" value="ECO:0007669"/>
    <property type="project" value="TreeGrafter"/>
</dbReference>
<accession>A0A9N9XHV8</accession>
<evidence type="ECO:0000313" key="14">
    <source>
        <dbReference type="Proteomes" id="UP001153712"/>
    </source>
</evidence>
<evidence type="ECO:0000256" key="7">
    <source>
        <dbReference type="ARBA" id="ARBA00023015"/>
    </source>
</evidence>
<dbReference type="SMART" id="SM00355">
    <property type="entry name" value="ZnF_C2H2"/>
    <property type="match status" value="7"/>
</dbReference>